<evidence type="ECO:0000256" key="3">
    <source>
        <dbReference type="ARBA" id="ARBA00022692"/>
    </source>
</evidence>
<comment type="caution">
    <text evidence="7">The sequence shown here is derived from an EMBL/GenBank/DDBJ whole genome shotgun (WGS) entry which is preliminary data.</text>
</comment>
<accession>A0A0C1D6S3</accession>
<protein>
    <submittedName>
        <fullName evidence="7">LemA family protein</fullName>
    </submittedName>
</protein>
<evidence type="ECO:0000313" key="8">
    <source>
        <dbReference type="Proteomes" id="UP000031246"/>
    </source>
</evidence>
<organism evidence="7 8">
    <name type="scientific">Pedobacter kyungheensis</name>
    <dbReference type="NCBI Taxonomy" id="1069985"/>
    <lineage>
        <taxon>Bacteria</taxon>
        <taxon>Pseudomonadati</taxon>
        <taxon>Bacteroidota</taxon>
        <taxon>Sphingobacteriia</taxon>
        <taxon>Sphingobacteriales</taxon>
        <taxon>Sphingobacteriaceae</taxon>
        <taxon>Pedobacter</taxon>
    </lineage>
</organism>
<keyword evidence="4 6" id="KW-1133">Transmembrane helix</keyword>
<sequence length="185" mass="20695">MIIALVIIGVMFLFGIFFYNSLIGKKNQVTNAFSAIDVMLKKRFDLIPNLVEVVKQYTTYEQGTLTKIVELRAKATSGNITPAEKAQLDSELSSSMKGLMVNIENYPDLKANSNFINLQTTWTESEEQIAAARRTYNATVTDYNNAIMMFPGSLFAGMLNFQPTPVLETAAEERKNISAKELFNN</sequence>
<dbReference type="PANTHER" id="PTHR34478:SF1">
    <property type="entry name" value="PROTEIN LEMA"/>
    <property type="match status" value="1"/>
</dbReference>
<dbReference type="SUPFAM" id="SSF140478">
    <property type="entry name" value="LemA-like"/>
    <property type="match status" value="1"/>
</dbReference>
<dbReference type="EMBL" id="JSYN01000018">
    <property type="protein sequence ID" value="KIA92826.1"/>
    <property type="molecule type" value="Genomic_DNA"/>
</dbReference>
<dbReference type="RefSeq" id="WP_039477851.1">
    <property type="nucleotide sequence ID" value="NZ_JSYN01000018.1"/>
</dbReference>
<dbReference type="InterPro" id="IPR023353">
    <property type="entry name" value="LemA-like_dom_sf"/>
</dbReference>
<evidence type="ECO:0000256" key="2">
    <source>
        <dbReference type="ARBA" id="ARBA00008854"/>
    </source>
</evidence>
<gene>
    <name evidence="7" type="ORF">OC25_15675</name>
</gene>
<dbReference type="InterPro" id="IPR007156">
    <property type="entry name" value="MamQ_LemA"/>
</dbReference>
<evidence type="ECO:0000256" key="5">
    <source>
        <dbReference type="ARBA" id="ARBA00023136"/>
    </source>
</evidence>
<keyword evidence="5 6" id="KW-0472">Membrane</keyword>
<reference evidence="7 8" key="1">
    <citation type="submission" date="2014-10" db="EMBL/GenBank/DDBJ databases">
        <title>Pedobacter Kyungheensis.</title>
        <authorList>
            <person name="Anderson B.M."/>
            <person name="Newman J.D."/>
        </authorList>
    </citation>
    <scope>NUCLEOTIDE SEQUENCE [LARGE SCALE GENOMIC DNA]</scope>
    <source>
        <strain evidence="7 8">KACC 16221</strain>
    </source>
</reference>
<name>A0A0C1D6S3_9SPHI</name>
<dbReference type="GO" id="GO:0016020">
    <property type="term" value="C:membrane"/>
    <property type="evidence" value="ECO:0007669"/>
    <property type="project" value="UniProtKB-SubCell"/>
</dbReference>
<feature type="transmembrane region" description="Helical" evidence="6">
    <location>
        <begin position="6"/>
        <end position="23"/>
    </location>
</feature>
<keyword evidence="8" id="KW-1185">Reference proteome</keyword>
<comment type="similarity">
    <text evidence="2">Belongs to the LemA family.</text>
</comment>
<keyword evidence="3 6" id="KW-0812">Transmembrane</keyword>
<evidence type="ECO:0000256" key="6">
    <source>
        <dbReference type="SAM" id="Phobius"/>
    </source>
</evidence>
<dbReference type="Gene3D" id="1.20.1440.20">
    <property type="entry name" value="LemA-like domain"/>
    <property type="match status" value="1"/>
</dbReference>
<comment type="subcellular location">
    <subcellularLocation>
        <location evidence="1">Membrane</location>
        <topology evidence="1">Single-pass membrane protein</topology>
    </subcellularLocation>
</comment>
<evidence type="ECO:0000256" key="1">
    <source>
        <dbReference type="ARBA" id="ARBA00004167"/>
    </source>
</evidence>
<dbReference type="Proteomes" id="UP000031246">
    <property type="component" value="Unassembled WGS sequence"/>
</dbReference>
<dbReference type="PANTHER" id="PTHR34478">
    <property type="entry name" value="PROTEIN LEMA"/>
    <property type="match status" value="1"/>
</dbReference>
<evidence type="ECO:0000313" key="7">
    <source>
        <dbReference type="EMBL" id="KIA92826.1"/>
    </source>
</evidence>
<evidence type="ECO:0000256" key="4">
    <source>
        <dbReference type="ARBA" id="ARBA00022989"/>
    </source>
</evidence>
<dbReference type="Pfam" id="PF04011">
    <property type="entry name" value="LemA"/>
    <property type="match status" value="1"/>
</dbReference>
<dbReference type="OrthoDB" id="9804152at2"/>
<proteinExistence type="inferred from homology"/>
<dbReference type="AlphaFoldDB" id="A0A0C1D6S3"/>